<dbReference type="AlphaFoldDB" id="A0A917JHG2"/>
<dbReference type="GO" id="GO:0015159">
    <property type="term" value="F:polysaccharide transmembrane transporter activity"/>
    <property type="evidence" value="ECO:0007669"/>
    <property type="project" value="InterPro"/>
</dbReference>
<dbReference type="Proteomes" id="UP000613743">
    <property type="component" value="Unassembled WGS sequence"/>
</dbReference>
<feature type="domain" description="Polysaccharide export protein N-terminal" evidence="3">
    <location>
        <begin position="111"/>
        <end position="185"/>
    </location>
</feature>
<keyword evidence="5" id="KW-1185">Reference proteome</keyword>
<name>A0A917JHG2_9GAMM</name>
<comment type="caution">
    <text evidence="4">The sequence shown here is derived from an EMBL/GenBank/DDBJ whole genome shotgun (WGS) entry which is preliminary data.</text>
</comment>
<dbReference type="RefSeq" id="WP_229779677.1">
    <property type="nucleotide sequence ID" value="NZ_BMPZ01000001.1"/>
</dbReference>
<dbReference type="PANTHER" id="PTHR33619">
    <property type="entry name" value="POLYSACCHARIDE EXPORT PROTEIN GFCE-RELATED"/>
    <property type="match status" value="1"/>
</dbReference>
<dbReference type="Gene3D" id="3.30.1950.10">
    <property type="entry name" value="wza like domain"/>
    <property type="match status" value="1"/>
</dbReference>
<evidence type="ECO:0000256" key="1">
    <source>
        <dbReference type="ARBA" id="ARBA00022729"/>
    </source>
</evidence>
<dbReference type="InterPro" id="IPR049712">
    <property type="entry name" value="Poly_export"/>
</dbReference>
<dbReference type="EMBL" id="BMPZ01000001">
    <property type="protein sequence ID" value="GGI67190.1"/>
    <property type="molecule type" value="Genomic_DNA"/>
</dbReference>
<dbReference type="Gene3D" id="3.10.560.10">
    <property type="entry name" value="Outer membrane lipoprotein wza domain like"/>
    <property type="match status" value="1"/>
</dbReference>
<proteinExistence type="predicted"/>
<dbReference type="InterPro" id="IPR003715">
    <property type="entry name" value="Poly_export_N"/>
</dbReference>
<dbReference type="Pfam" id="PF02563">
    <property type="entry name" value="Poly_export"/>
    <property type="match status" value="1"/>
</dbReference>
<feature type="chain" id="PRO_5036834281" description="Polysaccharide export protein N-terminal domain-containing protein" evidence="2">
    <location>
        <begin position="33"/>
        <end position="433"/>
    </location>
</feature>
<evidence type="ECO:0000256" key="2">
    <source>
        <dbReference type="SAM" id="SignalP"/>
    </source>
</evidence>
<keyword evidence="1 2" id="KW-0732">Signal</keyword>
<dbReference type="PANTHER" id="PTHR33619:SF3">
    <property type="entry name" value="POLYSACCHARIDE EXPORT PROTEIN GFCE-RELATED"/>
    <property type="match status" value="1"/>
</dbReference>
<evidence type="ECO:0000313" key="5">
    <source>
        <dbReference type="Proteomes" id="UP000613743"/>
    </source>
</evidence>
<gene>
    <name evidence="4" type="ORF">GCM10009332_00300</name>
</gene>
<accession>A0A917JHG2</accession>
<protein>
    <recommendedName>
        <fullName evidence="3">Polysaccharide export protein N-terminal domain-containing protein</fullName>
    </recommendedName>
</protein>
<feature type="signal peptide" evidence="2">
    <location>
        <begin position="1"/>
        <end position="32"/>
    </location>
</feature>
<evidence type="ECO:0000313" key="4">
    <source>
        <dbReference type="EMBL" id="GGI67190.1"/>
    </source>
</evidence>
<reference evidence="4" key="1">
    <citation type="journal article" date="2014" name="Int. J. Syst. Evol. Microbiol.">
        <title>Complete genome sequence of Corynebacterium casei LMG S-19264T (=DSM 44701T), isolated from a smear-ripened cheese.</title>
        <authorList>
            <consortium name="US DOE Joint Genome Institute (JGI-PGF)"/>
            <person name="Walter F."/>
            <person name="Albersmeier A."/>
            <person name="Kalinowski J."/>
            <person name="Ruckert C."/>
        </authorList>
    </citation>
    <scope>NUCLEOTIDE SEQUENCE</scope>
    <source>
        <strain evidence="4">JCM 30804</strain>
    </source>
</reference>
<evidence type="ECO:0000259" key="3">
    <source>
        <dbReference type="Pfam" id="PF02563"/>
    </source>
</evidence>
<organism evidence="4 5">
    <name type="scientific">Shewanella gelidii</name>
    <dbReference type="NCBI Taxonomy" id="1642821"/>
    <lineage>
        <taxon>Bacteria</taxon>
        <taxon>Pseudomonadati</taxon>
        <taxon>Pseudomonadota</taxon>
        <taxon>Gammaproteobacteria</taxon>
        <taxon>Alteromonadales</taxon>
        <taxon>Shewanellaceae</taxon>
        <taxon>Shewanella</taxon>
    </lineage>
</organism>
<reference evidence="4" key="2">
    <citation type="submission" date="2020-09" db="EMBL/GenBank/DDBJ databases">
        <authorList>
            <person name="Sun Q."/>
            <person name="Ohkuma M."/>
        </authorList>
    </citation>
    <scope>NUCLEOTIDE SEQUENCE</scope>
    <source>
        <strain evidence="4">JCM 30804</strain>
    </source>
</reference>
<sequence length="433" mass="47015">MNQQLTNITLPPLTLRSTLMALALVAFSGVLSGCVTPQQYEPQAVCNSQKRFGMTNEDTLDNKALTQKTLSKCHYFDNQTPYDRSKPRYKYQFDLQPLNSSQTNAMASFDSTTTLSVGDRLAISILHGDDFAAEVEIDASGNIYLPYLPAIYAKGLSVQQLKSKVKQTLIDEELMYATAIRVSVTPLKWAPIEVTVTGAVFETGQHLINHKSVTEIQDDDRGQAGDQAIDRTIGAALRASGGIRPDADITKIVLIRNHQRMSVDFGGIMNGKPVPQITLVAGDSIHVPSSMKFDDALVRPSQITAPGIRVFISNLTQPASSNSQSAVDTEATRFPYGTRLLSGAIAANCVGGAQTTNASRHLLLVTKNPLSGQMDVVERAMDALIGKAWDPHFNPVLLPGDGLACYDSRVTNLREIARSLTEVVIPSNLLGWL</sequence>